<dbReference type="EMBL" id="ABOU02000050">
    <property type="protein sequence ID" value="EDY31772.1"/>
    <property type="molecule type" value="Genomic_DNA"/>
</dbReference>
<dbReference type="NCBIfam" id="TIGR00119">
    <property type="entry name" value="acolac_sm"/>
    <property type="match status" value="1"/>
</dbReference>
<protein>
    <recommendedName>
        <fullName evidence="8">Acetolactate synthase small subunit</fullName>
        <shortName evidence="8">AHAS</shortName>
        <shortName evidence="8">ALS</shortName>
        <ecNumber evidence="8">2.2.1.6</ecNumber>
    </recommendedName>
    <alternativeName>
        <fullName evidence="8">Acetohydroxy-acid synthase small subunit</fullName>
    </alternativeName>
</protein>
<dbReference type="Pfam" id="PF22629">
    <property type="entry name" value="ACT_AHAS_ss"/>
    <property type="match status" value="1"/>
</dbReference>
<comment type="caution">
    <text evidence="10">The sequence shown here is derived from an EMBL/GenBank/DDBJ whole genome shotgun (WGS) entry which is preliminary data.</text>
</comment>
<organism evidence="10 11">
    <name type="scientific">[Ruminococcus] lactaris ATCC 29176</name>
    <dbReference type="NCBI Taxonomy" id="471875"/>
    <lineage>
        <taxon>Bacteria</taxon>
        <taxon>Bacillati</taxon>
        <taxon>Bacillota</taxon>
        <taxon>Clostridia</taxon>
        <taxon>Lachnospirales</taxon>
        <taxon>Lachnospiraceae</taxon>
        <taxon>Mediterraneibacter</taxon>
    </lineage>
</organism>
<comment type="catalytic activity">
    <reaction evidence="7 8">
        <text>2 pyruvate + H(+) = (2S)-2-acetolactate + CO2</text>
        <dbReference type="Rhea" id="RHEA:25249"/>
        <dbReference type="ChEBI" id="CHEBI:15361"/>
        <dbReference type="ChEBI" id="CHEBI:15378"/>
        <dbReference type="ChEBI" id="CHEBI:16526"/>
        <dbReference type="ChEBI" id="CHEBI:58476"/>
        <dbReference type="EC" id="2.2.1.6"/>
    </reaction>
</comment>
<dbReference type="AlphaFoldDB" id="B5CSF8"/>
<dbReference type="InterPro" id="IPR054480">
    <property type="entry name" value="AHAS_small-like_ACT"/>
</dbReference>
<dbReference type="GO" id="GO:0009097">
    <property type="term" value="P:isoleucine biosynthetic process"/>
    <property type="evidence" value="ECO:0007669"/>
    <property type="project" value="UniProtKB-UniRule"/>
</dbReference>
<dbReference type="PANTHER" id="PTHR30239:SF0">
    <property type="entry name" value="ACETOLACTATE SYNTHASE SMALL SUBUNIT 1, CHLOROPLASTIC"/>
    <property type="match status" value="1"/>
</dbReference>
<proteinExistence type="inferred from homology"/>
<evidence type="ECO:0000256" key="2">
    <source>
        <dbReference type="ARBA" id="ARBA00005025"/>
    </source>
</evidence>
<evidence type="ECO:0000256" key="8">
    <source>
        <dbReference type="RuleBase" id="RU368092"/>
    </source>
</evidence>
<feature type="domain" description="ACT" evidence="9">
    <location>
        <begin position="17"/>
        <end position="91"/>
    </location>
</feature>
<dbReference type="GO" id="GO:1990610">
    <property type="term" value="F:acetolactate synthase regulator activity"/>
    <property type="evidence" value="ECO:0007669"/>
    <property type="project" value="UniProtKB-UniRule"/>
</dbReference>
<evidence type="ECO:0000256" key="6">
    <source>
        <dbReference type="ARBA" id="ARBA00023304"/>
    </source>
</evidence>
<evidence type="ECO:0000256" key="4">
    <source>
        <dbReference type="ARBA" id="ARBA00011744"/>
    </source>
</evidence>
<keyword evidence="5 8" id="KW-0028">Amino-acid biosynthesis</keyword>
<comment type="subunit">
    <text evidence="4 8">Dimer of large and small chains.</text>
</comment>
<dbReference type="GO" id="GO:0009099">
    <property type="term" value="P:L-valine biosynthetic process"/>
    <property type="evidence" value="ECO:0007669"/>
    <property type="project" value="UniProtKB-UniRule"/>
</dbReference>
<dbReference type="eggNOG" id="COG0440">
    <property type="taxonomic scope" value="Bacteria"/>
</dbReference>
<dbReference type="NCBIfam" id="NF008864">
    <property type="entry name" value="PRK11895.1"/>
    <property type="match status" value="1"/>
</dbReference>
<dbReference type="Proteomes" id="UP000003254">
    <property type="component" value="Unassembled WGS sequence"/>
</dbReference>
<dbReference type="UniPathway" id="UPA00049">
    <property type="reaction ID" value="UER00059"/>
</dbReference>
<keyword evidence="6 8" id="KW-0100">Branched-chain amino acid biosynthesis</keyword>
<dbReference type="PROSITE" id="PS51671">
    <property type="entry name" value="ACT"/>
    <property type="match status" value="1"/>
</dbReference>
<dbReference type="GO" id="GO:0003984">
    <property type="term" value="F:acetolactate synthase activity"/>
    <property type="evidence" value="ECO:0007669"/>
    <property type="project" value="UniProtKB-UniRule"/>
</dbReference>
<accession>B5CSF8</accession>
<dbReference type="FunFam" id="3.30.70.260:FF:000001">
    <property type="entry name" value="Acetolactate synthase, small subunit"/>
    <property type="match status" value="1"/>
</dbReference>
<reference evidence="10 11" key="2">
    <citation type="submission" date="2008-08" db="EMBL/GenBank/DDBJ databases">
        <authorList>
            <person name="Fulton L."/>
            <person name="Clifton S."/>
            <person name="Fulton B."/>
            <person name="Xu J."/>
            <person name="Minx P."/>
            <person name="Pepin K.H."/>
            <person name="Johnson M."/>
            <person name="Bhonagiri V."/>
            <person name="Nash W.E."/>
            <person name="Mardis E.R."/>
            <person name="Wilson R.K."/>
        </authorList>
    </citation>
    <scope>NUCLEOTIDE SEQUENCE [LARGE SCALE GENOMIC DNA]</scope>
    <source>
        <strain evidence="10 11">ATCC 29176</strain>
    </source>
</reference>
<evidence type="ECO:0000259" key="9">
    <source>
        <dbReference type="PROSITE" id="PS51671"/>
    </source>
</evidence>
<dbReference type="InterPro" id="IPR039557">
    <property type="entry name" value="AHAS_ACT"/>
</dbReference>
<dbReference type="Pfam" id="PF10369">
    <property type="entry name" value="ALS_ss_C"/>
    <property type="match status" value="1"/>
</dbReference>
<evidence type="ECO:0000256" key="5">
    <source>
        <dbReference type="ARBA" id="ARBA00022605"/>
    </source>
</evidence>
<dbReference type="InterPro" id="IPR027271">
    <property type="entry name" value="Acetolactate_synth/TF_NikR_C"/>
</dbReference>
<dbReference type="Gene3D" id="3.30.70.260">
    <property type="match status" value="1"/>
</dbReference>
<dbReference type="PANTHER" id="PTHR30239">
    <property type="entry name" value="ACETOLACTATE SYNTHASE SMALL SUBUNIT"/>
    <property type="match status" value="1"/>
</dbReference>
<evidence type="ECO:0000313" key="10">
    <source>
        <dbReference type="EMBL" id="EDY31772.1"/>
    </source>
</evidence>
<name>B5CSF8_9FIRM</name>
<dbReference type="SUPFAM" id="SSF55021">
    <property type="entry name" value="ACT-like"/>
    <property type="match status" value="2"/>
</dbReference>
<dbReference type="InterPro" id="IPR002912">
    <property type="entry name" value="ACT_dom"/>
</dbReference>
<comment type="function">
    <text evidence="8">Catalyzes the conversion of 2 pyruvate molecules into acetolactate in the first common step of the biosynthetic pathway of the branched-amino acids such as leucine, isoleucine, and valine.</text>
</comment>
<comment type="pathway">
    <text evidence="2 8">Amino-acid biosynthesis; L-valine biosynthesis; L-valine from pyruvate: step 1/4.</text>
</comment>
<sequence length="177" mass="20102">MLGKEVKKMESSMKKRWISLYVENQVGVLSKISGLFSGKSYNLDSLTVGTTEDPSVSRMTIATVSDDETFEQIKKQLNRMIEVIKVIDFTDVFVRMKEILYVKVFKCTPEDKVEIFQIATTFKAKVIDYGKDSLLIEFVQTATKNDAVVKLMKEEFKSIEVVRGGSVGIESISMMER</sequence>
<dbReference type="InterPro" id="IPR045865">
    <property type="entry name" value="ACT-like_dom_sf"/>
</dbReference>
<comment type="similarity">
    <text evidence="3 8">Belongs to the acetolactate synthase small subunit family.</text>
</comment>
<evidence type="ECO:0000256" key="3">
    <source>
        <dbReference type="ARBA" id="ARBA00006341"/>
    </source>
</evidence>
<keyword evidence="8 10" id="KW-0808">Transferase</keyword>
<dbReference type="Gene3D" id="3.30.70.1150">
    <property type="entry name" value="ACT-like. Chain A, domain 2"/>
    <property type="match status" value="1"/>
</dbReference>
<dbReference type="UniPathway" id="UPA00047">
    <property type="reaction ID" value="UER00055"/>
</dbReference>
<dbReference type="InterPro" id="IPR004789">
    <property type="entry name" value="Acetalactate_synth_ssu"/>
</dbReference>
<dbReference type="HOGENOM" id="CLU_055003_1_4_9"/>
<evidence type="ECO:0000313" key="11">
    <source>
        <dbReference type="Proteomes" id="UP000003254"/>
    </source>
</evidence>
<comment type="pathway">
    <text evidence="1 8">Amino-acid biosynthesis; L-isoleucine biosynthesis; L-isoleucine from 2-oxobutanoate: step 1/4.</text>
</comment>
<evidence type="ECO:0000256" key="7">
    <source>
        <dbReference type="ARBA" id="ARBA00048670"/>
    </source>
</evidence>
<keyword evidence="11" id="KW-1185">Reference proteome</keyword>
<gene>
    <name evidence="10" type="primary">ilvN</name>
    <name evidence="10" type="ORF">RUMLAC_02418</name>
</gene>
<dbReference type="InterPro" id="IPR019455">
    <property type="entry name" value="Acetolactate_synth_ssu_C"/>
</dbReference>
<evidence type="ECO:0000256" key="1">
    <source>
        <dbReference type="ARBA" id="ARBA00004974"/>
    </source>
</evidence>
<dbReference type="GO" id="GO:0005829">
    <property type="term" value="C:cytosol"/>
    <property type="evidence" value="ECO:0007669"/>
    <property type="project" value="TreeGrafter"/>
</dbReference>
<dbReference type="CDD" id="cd04878">
    <property type="entry name" value="ACT_AHAS"/>
    <property type="match status" value="1"/>
</dbReference>
<dbReference type="EC" id="2.2.1.6" evidence="8"/>
<reference evidence="10 11" key="1">
    <citation type="submission" date="2008-08" db="EMBL/GenBank/DDBJ databases">
        <title>Draft genome sequence of Ruminococcus lactaris ATCC 29176.</title>
        <authorList>
            <person name="Sudarsanam P."/>
            <person name="Ley R."/>
            <person name="Guruge J."/>
            <person name="Turnbaugh P.J."/>
            <person name="Mahowald M."/>
            <person name="Liep D."/>
            <person name="Gordon J."/>
        </authorList>
    </citation>
    <scope>NUCLEOTIDE SEQUENCE [LARGE SCALE GENOMIC DNA]</scope>
    <source>
        <strain evidence="10 11">ATCC 29176</strain>
    </source>
</reference>